<keyword evidence="4" id="KW-0808">Transferase</keyword>
<gene>
    <name evidence="4" type="ORF">CWD94_01705</name>
</gene>
<dbReference type="Gene3D" id="3.40.50.300">
    <property type="entry name" value="P-loop containing nucleotide triphosphate hydrolases"/>
    <property type="match status" value="1"/>
</dbReference>
<keyword evidence="4" id="KW-0418">Kinase</keyword>
<feature type="binding site" evidence="2">
    <location>
        <begin position="128"/>
        <end position="130"/>
    </location>
    <ligand>
        <name>ATP</name>
        <dbReference type="ChEBI" id="CHEBI:30616"/>
    </ligand>
</feature>
<dbReference type="PANTHER" id="PTHR10513:SF46">
    <property type="entry name" value="DEOXYGUANOSINE KINASE"/>
    <property type="match status" value="1"/>
</dbReference>
<feature type="domain" description="Deoxynucleoside kinase" evidence="3">
    <location>
        <begin position="1"/>
        <end position="147"/>
    </location>
</feature>
<dbReference type="Proteomes" id="UP000232101">
    <property type="component" value="Unassembled WGS sequence"/>
</dbReference>
<comment type="caution">
    <text evidence="4">The sequence shown here is derived from an EMBL/GenBank/DDBJ whole genome shotgun (WGS) entry which is preliminary data.</text>
</comment>
<dbReference type="GO" id="GO:0005524">
    <property type="term" value="F:ATP binding"/>
    <property type="evidence" value="ECO:0007669"/>
    <property type="project" value="UniProtKB-KW"/>
</dbReference>
<evidence type="ECO:0000259" key="3">
    <source>
        <dbReference type="Pfam" id="PF01712"/>
    </source>
</evidence>
<name>A0A2M9QB97_9BACI</name>
<evidence type="ECO:0000313" key="5">
    <source>
        <dbReference type="Proteomes" id="UP000232101"/>
    </source>
</evidence>
<dbReference type="InterPro" id="IPR031314">
    <property type="entry name" value="DNK_dom"/>
</dbReference>
<dbReference type="Pfam" id="PF01712">
    <property type="entry name" value="dNK"/>
    <property type="match status" value="1"/>
</dbReference>
<protein>
    <submittedName>
        <fullName evidence="4">Deoxynucleoside kinase</fullName>
    </submittedName>
</protein>
<evidence type="ECO:0000256" key="1">
    <source>
        <dbReference type="PIRSR" id="PIRSR000705-1"/>
    </source>
</evidence>
<sequence length="155" mass="18712">MFFLCNRYKQLSDIKKFRLMHDKAVVADYHIFKNLIFAKRTLLPTEYDKYEEIYKILTKDMPVPNVVVYLHASVDTLMKRIAMRGREFEKMISRDYMEQLVADYHSFIKHFEKMHPEIPVIRFNGDQLDFVKNPNDLKYVLQTIKDTLQQRSLQQ</sequence>
<dbReference type="InterPro" id="IPR002624">
    <property type="entry name" value="DCK/DGK"/>
</dbReference>
<dbReference type="SUPFAM" id="SSF52540">
    <property type="entry name" value="P-loop containing nucleoside triphosphate hydrolases"/>
    <property type="match status" value="1"/>
</dbReference>
<keyword evidence="2" id="KW-0547">Nucleotide-binding</keyword>
<dbReference type="AlphaFoldDB" id="A0A2M9QB97"/>
<keyword evidence="2" id="KW-0067">ATP-binding</keyword>
<feature type="binding site" evidence="2">
    <location>
        <begin position="80"/>
        <end position="84"/>
    </location>
    <ligand>
        <name>ATP</name>
        <dbReference type="ChEBI" id="CHEBI:30616"/>
    </ligand>
</feature>
<dbReference type="PIRSF" id="PIRSF000705">
    <property type="entry name" value="DNK"/>
    <property type="match status" value="1"/>
</dbReference>
<dbReference type="EMBL" id="PHQY01000157">
    <property type="protein sequence ID" value="PJO45347.1"/>
    <property type="molecule type" value="Genomic_DNA"/>
</dbReference>
<reference evidence="4 5" key="1">
    <citation type="submission" date="2017-11" db="EMBL/GenBank/DDBJ databases">
        <title>Bacterial isolate from king chilli rhizosphere.</title>
        <authorList>
            <person name="Takhelmayum P."/>
            <person name="Sarangthem I."/>
        </authorList>
    </citation>
    <scope>NUCLEOTIDE SEQUENCE [LARGE SCALE GENOMIC DNA]</scope>
    <source>
        <strain evidence="5">t26</strain>
    </source>
</reference>
<dbReference type="GO" id="GO:0019136">
    <property type="term" value="F:deoxynucleoside kinase activity"/>
    <property type="evidence" value="ECO:0007669"/>
    <property type="project" value="InterPro"/>
</dbReference>
<dbReference type="GO" id="GO:0005737">
    <property type="term" value="C:cytoplasm"/>
    <property type="evidence" value="ECO:0007669"/>
    <property type="project" value="TreeGrafter"/>
</dbReference>
<dbReference type="InterPro" id="IPR050566">
    <property type="entry name" value="Deoxyribonucleoside_kinase"/>
</dbReference>
<evidence type="ECO:0000256" key="2">
    <source>
        <dbReference type="PIRSR" id="PIRSR000705-3"/>
    </source>
</evidence>
<accession>A0A2M9QB97</accession>
<feature type="active site" description="Proton acceptor" evidence="1">
    <location>
        <position position="22"/>
    </location>
</feature>
<organism evidence="4 5">
    <name type="scientific">Lysinibacillus xylanilyticus</name>
    <dbReference type="NCBI Taxonomy" id="582475"/>
    <lineage>
        <taxon>Bacteria</taxon>
        <taxon>Bacillati</taxon>
        <taxon>Bacillota</taxon>
        <taxon>Bacilli</taxon>
        <taxon>Bacillales</taxon>
        <taxon>Bacillaceae</taxon>
        <taxon>Lysinibacillus</taxon>
    </lineage>
</organism>
<dbReference type="PANTHER" id="PTHR10513">
    <property type="entry name" value="DEOXYNUCLEOSIDE KINASE"/>
    <property type="match status" value="1"/>
</dbReference>
<proteinExistence type="predicted"/>
<feature type="non-terminal residue" evidence="4">
    <location>
        <position position="1"/>
    </location>
</feature>
<evidence type="ECO:0000313" key="4">
    <source>
        <dbReference type="EMBL" id="PJO45347.1"/>
    </source>
</evidence>
<dbReference type="RefSeq" id="WP_100541861.1">
    <property type="nucleotide sequence ID" value="NZ_PHQY01000157.1"/>
</dbReference>
<dbReference type="InterPro" id="IPR027417">
    <property type="entry name" value="P-loop_NTPase"/>
</dbReference>